<dbReference type="PANTHER" id="PTHR43081:SF1">
    <property type="entry name" value="ADENYLATE CYCLASE, TERMINAL-DIFFERENTIATION SPECIFIC"/>
    <property type="match status" value="1"/>
</dbReference>
<dbReference type="KEGG" id="mtw:CQW49_05670"/>
<name>A0A2D2CXR5_METT3</name>
<keyword evidence="1" id="KW-0812">Transmembrane</keyword>
<dbReference type="SUPFAM" id="SSF55073">
    <property type="entry name" value="Nucleotide cyclase"/>
    <property type="match status" value="1"/>
</dbReference>
<dbReference type="InterPro" id="IPR029787">
    <property type="entry name" value="Nucleotide_cyclase"/>
</dbReference>
<reference evidence="4" key="1">
    <citation type="submission" date="2017-10" db="EMBL/GenBank/DDBJ databases">
        <title>Completed PacBio SMRT sequence of Methylosinus trichosporium OB3b reveals presence of a third large plasmid.</title>
        <authorList>
            <person name="Charles T.C."/>
            <person name="Lynch M.D.J."/>
            <person name="Heil J.R."/>
            <person name="Cheng J."/>
        </authorList>
    </citation>
    <scope>NUCLEOTIDE SEQUENCE [LARGE SCALE GENOMIC DNA]</scope>
    <source>
        <strain evidence="4">OB3b</strain>
    </source>
</reference>
<dbReference type="GO" id="GO:0004016">
    <property type="term" value="F:adenylate cyclase activity"/>
    <property type="evidence" value="ECO:0007669"/>
    <property type="project" value="UniProtKB-ARBA"/>
</dbReference>
<dbReference type="RefSeq" id="WP_003608719.1">
    <property type="nucleotide sequence ID" value="NZ_ADVE02000001.1"/>
</dbReference>
<dbReference type="AlphaFoldDB" id="A0A2D2CXR5"/>
<sequence length="749" mass="79073">MRVAERVRGLKRRTPLYLILSAAVATSVLTFGRAQPRLLDDLRNFVFDSFQRLSPRRYDPETPVRVVAVDEASLSAFGQWPWPRTRLAELTSRLAAMGAAVIAFDCVFAEPDRASLEFFLRELPEGPAKKKILAAAAGAASNDRVFAKAIAAAPVVLGMTLSEEGAGPLPPPKTGVAIAGDDPEEFLVAFPAVVAPLPELAEAAQGLGATNWRPDRDQTVRRIPLVAVGPQGVVPSLALEALRVAQGATTIVIRSSNASGEAAFGQRTGVNAVKVGELEIASGAAGDIRPRYADVAPQRRVSAADVLNGRAPREAIDGRIILIGVVAVGAGDIRATPLEPAAAGVDIHAQMLESLLSGALLSRPDWAPGLELLVAGLAYALVALALLVASPFVSAAVAAGAVAATFGGAFYAFEREALLLDPAFPSLAAVIAYGVGALTLWRFDQLQRQRVHNAFGKFVAPAVVDRLVAHPERLALGGETRELTVMFSDLRDFSGLSEGMSAQELTLFMNDYLTPMTDAILDSEGTIDKYVGDAIVAFWNAPLDVADHPRKAAMAVLAMRAALAGLNAERAAKAEAQGHPHRPAAMGIGVNLGPCSVGNMGSTRRFDYSILGDDVNLASRLEGLCKTFRTDIIASGAVRAAAPDLAWLSLGAAIVAGRRAPTEIFALAGDASVATGAAFGDWRSEHDAMMACYRGRAFGEARERAEALRARAEPQWRDLYGALVERFAALEQAPPSGDDWTPAWAPGRK</sequence>
<organism evidence="3 4">
    <name type="scientific">Methylosinus trichosporium (strain ATCC 35070 / NCIMB 11131 / UNIQEM 75 / OB3b)</name>
    <dbReference type="NCBI Taxonomy" id="595536"/>
    <lineage>
        <taxon>Bacteria</taxon>
        <taxon>Pseudomonadati</taxon>
        <taxon>Pseudomonadota</taxon>
        <taxon>Alphaproteobacteria</taxon>
        <taxon>Hyphomicrobiales</taxon>
        <taxon>Methylocystaceae</taxon>
        <taxon>Methylosinus</taxon>
    </lineage>
</organism>
<keyword evidence="1" id="KW-1133">Transmembrane helix</keyword>
<feature type="transmembrane region" description="Helical" evidence="1">
    <location>
        <begin position="425"/>
        <end position="443"/>
    </location>
</feature>
<dbReference type="InterPro" id="IPR050697">
    <property type="entry name" value="Adenylyl/Guanylyl_Cyclase_3/4"/>
</dbReference>
<dbReference type="PANTHER" id="PTHR43081">
    <property type="entry name" value="ADENYLATE CYCLASE, TERMINAL-DIFFERENTIATION SPECIFIC-RELATED"/>
    <property type="match status" value="1"/>
</dbReference>
<keyword evidence="1" id="KW-0472">Membrane</keyword>
<dbReference type="STRING" id="595536.GCA_000178815_04023"/>
<evidence type="ECO:0000313" key="4">
    <source>
        <dbReference type="Proteomes" id="UP000230709"/>
    </source>
</evidence>
<evidence type="ECO:0000259" key="2">
    <source>
        <dbReference type="PROSITE" id="PS50125"/>
    </source>
</evidence>
<dbReference type="CDD" id="cd07302">
    <property type="entry name" value="CHD"/>
    <property type="match status" value="1"/>
</dbReference>
<gene>
    <name evidence="3" type="ORF">CQW49_05670</name>
</gene>
<dbReference type="PROSITE" id="PS50125">
    <property type="entry name" value="GUANYLATE_CYCLASE_2"/>
    <property type="match status" value="1"/>
</dbReference>
<dbReference type="Proteomes" id="UP000230709">
    <property type="component" value="Chromosome"/>
</dbReference>
<dbReference type="Pfam" id="PF00211">
    <property type="entry name" value="Guanylate_cyc"/>
    <property type="match status" value="1"/>
</dbReference>
<dbReference type="GO" id="GO:0006171">
    <property type="term" value="P:cAMP biosynthetic process"/>
    <property type="evidence" value="ECO:0007669"/>
    <property type="project" value="TreeGrafter"/>
</dbReference>
<protein>
    <submittedName>
        <fullName evidence="3">Adenylate/guanylate cyclase domain-containing protein</fullName>
    </submittedName>
</protein>
<evidence type="ECO:0000256" key="1">
    <source>
        <dbReference type="SAM" id="Phobius"/>
    </source>
</evidence>
<evidence type="ECO:0000313" key="3">
    <source>
        <dbReference type="EMBL" id="ATQ67439.1"/>
    </source>
</evidence>
<dbReference type="EMBL" id="CP023737">
    <property type="protein sequence ID" value="ATQ67439.1"/>
    <property type="molecule type" value="Genomic_DNA"/>
</dbReference>
<accession>A0A2D2CXR5</accession>
<keyword evidence="4" id="KW-1185">Reference proteome</keyword>
<feature type="transmembrane region" description="Helical" evidence="1">
    <location>
        <begin position="395"/>
        <end position="413"/>
    </location>
</feature>
<dbReference type="SMART" id="SM01080">
    <property type="entry name" value="CHASE2"/>
    <property type="match status" value="1"/>
</dbReference>
<dbReference type="Gene3D" id="3.30.70.1230">
    <property type="entry name" value="Nucleotide cyclase"/>
    <property type="match status" value="1"/>
</dbReference>
<dbReference type="GO" id="GO:0035556">
    <property type="term" value="P:intracellular signal transduction"/>
    <property type="evidence" value="ECO:0007669"/>
    <property type="project" value="InterPro"/>
</dbReference>
<dbReference type="InterPro" id="IPR001054">
    <property type="entry name" value="A/G_cyclase"/>
</dbReference>
<dbReference type="InterPro" id="IPR007890">
    <property type="entry name" value="CHASE2"/>
</dbReference>
<feature type="domain" description="Guanylate cyclase" evidence="2">
    <location>
        <begin position="484"/>
        <end position="622"/>
    </location>
</feature>
<dbReference type="SMART" id="SM00044">
    <property type="entry name" value="CYCc"/>
    <property type="match status" value="1"/>
</dbReference>
<dbReference type="Pfam" id="PF05226">
    <property type="entry name" value="CHASE2"/>
    <property type="match status" value="1"/>
</dbReference>
<feature type="transmembrane region" description="Helical" evidence="1">
    <location>
        <begin position="366"/>
        <end position="388"/>
    </location>
</feature>
<proteinExistence type="predicted"/>